<dbReference type="PANTHER" id="PTHR33964:SF1">
    <property type="entry name" value="RE45066P"/>
    <property type="match status" value="1"/>
</dbReference>
<accession>A0ABM1SPX4</accession>
<reference evidence="2" key="1">
    <citation type="submission" date="2025-08" db="UniProtKB">
        <authorList>
            <consortium name="RefSeq"/>
        </authorList>
    </citation>
    <scope>IDENTIFICATION</scope>
    <source>
        <tissue evidence="2">Muscle</tissue>
    </source>
</reference>
<dbReference type="PANTHER" id="PTHR33964">
    <property type="entry name" value="RE45066P-RELATED"/>
    <property type="match status" value="1"/>
</dbReference>
<sequence>MTRCSWGTPEKLFHDVVNGSRQVIQELCLPGPMQEGYLKYAECFKKVSLHENKCAPKYRTLTELFQKQLHDTDEDVNKGRREWCCSYSDFINCQYTHVTHECGTKAGVFLRSHTDRMSSPLIHEHCPLYIYGSEACISNAVAGCVNIWNIFLMLNSLYYVCINPRAV</sequence>
<organism evidence="1 2">
    <name type="scientific">Limulus polyphemus</name>
    <name type="common">Atlantic horseshoe crab</name>
    <dbReference type="NCBI Taxonomy" id="6850"/>
    <lineage>
        <taxon>Eukaryota</taxon>
        <taxon>Metazoa</taxon>
        <taxon>Ecdysozoa</taxon>
        <taxon>Arthropoda</taxon>
        <taxon>Chelicerata</taxon>
        <taxon>Merostomata</taxon>
        <taxon>Xiphosura</taxon>
        <taxon>Limulidae</taxon>
        <taxon>Limulus</taxon>
    </lineage>
</organism>
<dbReference type="RefSeq" id="XP_022245680.1">
    <property type="nucleotide sequence ID" value="XM_022389972.1"/>
</dbReference>
<keyword evidence="1" id="KW-1185">Reference proteome</keyword>
<gene>
    <name evidence="2" type="primary">LOC111086587</name>
</gene>
<evidence type="ECO:0000313" key="2">
    <source>
        <dbReference type="RefSeq" id="XP_022245680.1"/>
    </source>
</evidence>
<proteinExistence type="predicted"/>
<dbReference type="GeneID" id="111086587"/>
<evidence type="ECO:0000313" key="1">
    <source>
        <dbReference type="Proteomes" id="UP000694941"/>
    </source>
</evidence>
<dbReference type="Proteomes" id="UP000694941">
    <property type="component" value="Unplaced"/>
</dbReference>
<protein>
    <submittedName>
        <fullName evidence="2">Uncharacterized protein LOC111086587</fullName>
    </submittedName>
</protein>
<name>A0ABM1SPX4_LIMPO</name>